<dbReference type="AlphaFoldDB" id="A0A5N6VRI5"/>
<evidence type="ECO:0000313" key="2">
    <source>
        <dbReference type="EMBL" id="KAE8311153.1"/>
    </source>
</evidence>
<dbReference type="EMBL" id="ML738345">
    <property type="protein sequence ID" value="KAE8311153.1"/>
    <property type="molecule type" value="Genomic_DNA"/>
</dbReference>
<dbReference type="Proteomes" id="UP000325433">
    <property type="component" value="Unassembled WGS sequence"/>
</dbReference>
<sequence length="74" mass="8209">MTRSQASLVCMRVLDGCIFLYIVMFNTGIELNHQIPFVSISETLITKVRCPCKGINKCTGNKRQSSLNAASQMP</sequence>
<gene>
    <name evidence="2" type="ORF">BDV41DRAFT_350192</name>
</gene>
<organism evidence="2 3">
    <name type="scientific">Aspergillus transmontanensis</name>
    <dbReference type="NCBI Taxonomy" id="1034304"/>
    <lineage>
        <taxon>Eukaryota</taxon>
        <taxon>Fungi</taxon>
        <taxon>Dikarya</taxon>
        <taxon>Ascomycota</taxon>
        <taxon>Pezizomycotina</taxon>
        <taxon>Eurotiomycetes</taxon>
        <taxon>Eurotiomycetidae</taxon>
        <taxon>Eurotiales</taxon>
        <taxon>Aspergillaceae</taxon>
        <taxon>Aspergillus</taxon>
        <taxon>Aspergillus subgen. Circumdati</taxon>
    </lineage>
</organism>
<keyword evidence="3" id="KW-1185">Reference proteome</keyword>
<evidence type="ECO:0000256" key="1">
    <source>
        <dbReference type="SAM" id="Phobius"/>
    </source>
</evidence>
<feature type="transmembrane region" description="Helical" evidence="1">
    <location>
        <begin position="6"/>
        <end position="25"/>
    </location>
</feature>
<proteinExistence type="predicted"/>
<accession>A0A5N6VRI5</accession>
<keyword evidence="1" id="KW-0472">Membrane</keyword>
<name>A0A5N6VRI5_9EURO</name>
<keyword evidence="1" id="KW-1133">Transmembrane helix</keyword>
<evidence type="ECO:0000313" key="3">
    <source>
        <dbReference type="Proteomes" id="UP000325433"/>
    </source>
</evidence>
<protein>
    <submittedName>
        <fullName evidence="2">Uncharacterized protein</fullName>
    </submittedName>
</protein>
<reference evidence="3" key="1">
    <citation type="submission" date="2019-04" db="EMBL/GenBank/DDBJ databases">
        <title>Friends and foes A comparative genomics studyof 23 Aspergillus species from section Flavi.</title>
        <authorList>
            <consortium name="DOE Joint Genome Institute"/>
            <person name="Kjaerbolling I."/>
            <person name="Vesth T."/>
            <person name="Frisvad J.C."/>
            <person name="Nybo J.L."/>
            <person name="Theobald S."/>
            <person name="Kildgaard S."/>
            <person name="Isbrandt T."/>
            <person name="Kuo A."/>
            <person name="Sato A."/>
            <person name="Lyhne E.K."/>
            <person name="Kogle M.E."/>
            <person name="Wiebenga A."/>
            <person name="Kun R.S."/>
            <person name="Lubbers R.J."/>
            <person name="Makela M.R."/>
            <person name="Barry K."/>
            <person name="Chovatia M."/>
            <person name="Clum A."/>
            <person name="Daum C."/>
            <person name="Haridas S."/>
            <person name="He G."/>
            <person name="LaButti K."/>
            <person name="Lipzen A."/>
            <person name="Mondo S."/>
            <person name="Riley R."/>
            <person name="Salamov A."/>
            <person name="Simmons B.A."/>
            <person name="Magnuson J.K."/>
            <person name="Henrissat B."/>
            <person name="Mortensen U.H."/>
            <person name="Larsen T.O."/>
            <person name="Devries R.P."/>
            <person name="Grigoriev I.V."/>
            <person name="Machida M."/>
            <person name="Baker S.E."/>
            <person name="Andersen M.R."/>
        </authorList>
    </citation>
    <scope>NUCLEOTIDE SEQUENCE [LARGE SCALE GENOMIC DNA]</scope>
    <source>
        <strain evidence="3">CBS 130015</strain>
    </source>
</reference>
<keyword evidence="1" id="KW-0812">Transmembrane</keyword>